<reference evidence="10" key="1">
    <citation type="journal article" date="2019" name="Int. J. Syst. Evol. Microbiol.">
        <title>The Global Catalogue of Microorganisms (GCM) 10K type strain sequencing project: providing services to taxonomists for standard genome sequencing and annotation.</title>
        <authorList>
            <consortium name="The Broad Institute Genomics Platform"/>
            <consortium name="The Broad Institute Genome Sequencing Center for Infectious Disease"/>
            <person name="Wu L."/>
            <person name="Ma J."/>
        </authorList>
    </citation>
    <scope>NUCLEOTIDE SEQUENCE [LARGE SCALE GENOMIC DNA]</scope>
    <source>
        <strain evidence="10">CCUG 56698</strain>
    </source>
</reference>
<gene>
    <name evidence="9" type="ORF">ACFQWG_00600</name>
</gene>
<evidence type="ECO:0000313" key="10">
    <source>
        <dbReference type="Proteomes" id="UP001596527"/>
    </source>
</evidence>
<evidence type="ECO:0000256" key="3">
    <source>
        <dbReference type="ARBA" id="ARBA00022475"/>
    </source>
</evidence>
<feature type="transmembrane region" description="Helical" evidence="8">
    <location>
        <begin position="100"/>
        <end position="118"/>
    </location>
</feature>
<evidence type="ECO:0000256" key="8">
    <source>
        <dbReference type="SAM" id="Phobius"/>
    </source>
</evidence>
<evidence type="ECO:0000256" key="1">
    <source>
        <dbReference type="ARBA" id="ARBA00004429"/>
    </source>
</evidence>
<accession>A0ABW2SJI2</accession>
<dbReference type="Gene3D" id="1.20.1250.20">
    <property type="entry name" value="MFS general substrate transporter like domains"/>
    <property type="match status" value="1"/>
</dbReference>
<evidence type="ECO:0000256" key="4">
    <source>
        <dbReference type="ARBA" id="ARBA00022692"/>
    </source>
</evidence>
<dbReference type="EMBL" id="JBHTEF010000001">
    <property type="protein sequence ID" value="MFC7579733.1"/>
    <property type="molecule type" value="Genomic_DNA"/>
</dbReference>
<keyword evidence="6 8" id="KW-0472">Membrane</keyword>
<dbReference type="RefSeq" id="WP_380971194.1">
    <property type="nucleotide sequence ID" value="NZ_JBHTEF010000001.1"/>
</dbReference>
<keyword evidence="10" id="KW-1185">Reference proteome</keyword>
<dbReference type="CDD" id="cd06173">
    <property type="entry name" value="MFS_MefA_like"/>
    <property type="match status" value="1"/>
</dbReference>
<keyword evidence="2" id="KW-0813">Transport</keyword>
<comment type="subcellular location">
    <subcellularLocation>
        <location evidence="1">Cell inner membrane</location>
        <topology evidence="1">Multi-pass membrane protein</topology>
    </subcellularLocation>
</comment>
<evidence type="ECO:0000256" key="7">
    <source>
        <dbReference type="SAM" id="MobiDB-lite"/>
    </source>
</evidence>
<protein>
    <submittedName>
        <fullName evidence="9">MFS transporter</fullName>
    </submittedName>
</protein>
<evidence type="ECO:0000313" key="9">
    <source>
        <dbReference type="EMBL" id="MFC7579733.1"/>
    </source>
</evidence>
<feature type="transmembrane region" description="Helical" evidence="8">
    <location>
        <begin position="71"/>
        <end position="94"/>
    </location>
</feature>
<sequence>MNPSSQETGNTAGADSPDGSESYRRSDLWHRADYRWWFAGDSSVDFGDGIRAFALPLIAFALTGRTAASGALATAMSATSLVTSLIGGSVIDAIDRRAGIHLRCATGILIWTCAVVLLATGNMGFAALVCIGVLSSLTTGLFGYASDAALKSLVPTQAYPQASSNNEGRSAAVSLMSGPLSGALYSIATWIPCAVPVAAFAVGSLSASRIKADLRPDAFSDTVASTRRGPAEFVRTVADGLVEGIRWMIARKRLLSIQLCFCVFNLGFSSAFYAVNYHLISAGEQPWRIGLISTATAVATLIGAIVGPTLINRIPTGILDIALLAWIAACVAPLALTQSLVSALVCLGLAFVANPILNSGIFSYALSQVPTDHQARVTTVMNFVSSAMTMISPVLVGLALERWTAGPIIAVAVCAMLIALVIALANPLLREIPTPEQWDQCAL</sequence>
<dbReference type="InterPro" id="IPR011701">
    <property type="entry name" value="MFS"/>
</dbReference>
<feature type="transmembrane region" description="Helical" evidence="8">
    <location>
        <begin position="406"/>
        <end position="429"/>
    </location>
</feature>
<keyword evidence="3" id="KW-1003">Cell membrane</keyword>
<dbReference type="PANTHER" id="PTHR23513:SF9">
    <property type="entry name" value="ENTEROBACTIN EXPORTER ENTS"/>
    <property type="match status" value="1"/>
</dbReference>
<keyword evidence="5 8" id="KW-1133">Transmembrane helix</keyword>
<feature type="compositionally biased region" description="Polar residues" evidence="7">
    <location>
        <begin position="1"/>
        <end position="13"/>
    </location>
</feature>
<feature type="transmembrane region" description="Helical" evidence="8">
    <location>
        <begin position="318"/>
        <end position="336"/>
    </location>
</feature>
<feature type="transmembrane region" description="Helical" evidence="8">
    <location>
        <begin position="183"/>
        <end position="205"/>
    </location>
</feature>
<dbReference type="Proteomes" id="UP001596527">
    <property type="component" value="Unassembled WGS sequence"/>
</dbReference>
<dbReference type="Pfam" id="PF07690">
    <property type="entry name" value="MFS_1"/>
    <property type="match status" value="1"/>
</dbReference>
<evidence type="ECO:0000256" key="5">
    <source>
        <dbReference type="ARBA" id="ARBA00022989"/>
    </source>
</evidence>
<dbReference type="PANTHER" id="PTHR23513">
    <property type="entry name" value="INTEGRAL MEMBRANE EFFLUX PROTEIN-RELATED"/>
    <property type="match status" value="1"/>
</dbReference>
<feature type="transmembrane region" description="Helical" evidence="8">
    <location>
        <begin position="342"/>
        <end position="367"/>
    </location>
</feature>
<comment type="caution">
    <text evidence="9">The sequence shown here is derived from an EMBL/GenBank/DDBJ whole genome shotgun (WGS) entry which is preliminary data.</text>
</comment>
<dbReference type="SUPFAM" id="SSF103473">
    <property type="entry name" value="MFS general substrate transporter"/>
    <property type="match status" value="1"/>
</dbReference>
<evidence type="ECO:0000256" key="2">
    <source>
        <dbReference type="ARBA" id="ARBA00022448"/>
    </source>
</evidence>
<name>A0ABW2SJI2_9ACTO</name>
<keyword evidence="4 8" id="KW-0812">Transmembrane</keyword>
<feature type="region of interest" description="Disordered" evidence="7">
    <location>
        <begin position="1"/>
        <end position="22"/>
    </location>
</feature>
<evidence type="ECO:0000256" key="6">
    <source>
        <dbReference type="ARBA" id="ARBA00023136"/>
    </source>
</evidence>
<feature type="transmembrane region" description="Helical" evidence="8">
    <location>
        <begin position="254"/>
        <end position="275"/>
    </location>
</feature>
<feature type="transmembrane region" description="Helical" evidence="8">
    <location>
        <begin position="379"/>
        <end position="400"/>
    </location>
</feature>
<organism evidence="9 10">
    <name type="scientific">Schaalia naturae</name>
    <dbReference type="NCBI Taxonomy" id="635203"/>
    <lineage>
        <taxon>Bacteria</taxon>
        <taxon>Bacillati</taxon>
        <taxon>Actinomycetota</taxon>
        <taxon>Actinomycetes</taxon>
        <taxon>Actinomycetales</taxon>
        <taxon>Actinomycetaceae</taxon>
        <taxon>Schaalia</taxon>
    </lineage>
</organism>
<dbReference type="InterPro" id="IPR036259">
    <property type="entry name" value="MFS_trans_sf"/>
</dbReference>
<feature type="transmembrane region" description="Helical" evidence="8">
    <location>
        <begin position="287"/>
        <end position="306"/>
    </location>
</feature>
<proteinExistence type="predicted"/>